<dbReference type="InterPro" id="IPR013785">
    <property type="entry name" value="Aldolase_TIM"/>
</dbReference>
<keyword evidence="12" id="KW-1185">Reference proteome</keyword>
<evidence type="ECO:0000256" key="8">
    <source>
        <dbReference type="ARBA" id="ARBA00031155"/>
    </source>
</evidence>
<protein>
    <recommendedName>
        <fullName evidence="8">Propionate 3-nitronate monooxygenase</fullName>
    </recommendedName>
</protein>
<comment type="caution">
    <text evidence="10">The sequence shown here is derived from an EMBL/GenBank/DDBJ whole genome shotgun (WGS) entry which is preliminary data.</text>
</comment>
<evidence type="ECO:0000256" key="2">
    <source>
        <dbReference type="ARBA" id="ARBA00009881"/>
    </source>
</evidence>
<name>A0A2M9YMY9_9LEPT</name>
<keyword evidence="4" id="KW-0285">Flavoprotein</keyword>
<dbReference type="AlphaFoldDB" id="A0A2M9YMY9"/>
<evidence type="ECO:0000256" key="6">
    <source>
        <dbReference type="ARBA" id="ARBA00023002"/>
    </source>
</evidence>
<comment type="similarity">
    <text evidence="2">Belongs to the nitronate monooxygenase family. NMO class I subfamily.</text>
</comment>
<keyword evidence="5" id="KW-0288">FMN</keyword>
<dbReference type="Proteomes" id="UP000232188">
    <property type="component" value="Unassembled WGS sequence"/>
</dbReference>
<evidence type="ECO:0000256" key="4">
    <source>
        <dbReference type="ARBA" id="ARBA00022630"/>
    </source>
</evidence>
<dbReference type="Proteomes" id="UP000232149">
    <property type="component" value="Unassembled WGS sequence"/>
</dbReference>
<evidence type="ECO:0000313" key="13">
    <source>
        <dbReference type="Proteomes" id="UP000232188"/>
    </source>
</evidence>
<dbReference type="RefSeq" id="WP_100786037.1">
    <property type="nucleotide sequence ID" value="NZ_NPDU01000051.1"/>
</dbReference>
<evidence type="ECO:0000256" key="9">
    <source>
        <dbReference type="ARBA" id="ARBA00049401"/>
    </source>
</evidence>
<sequence length="354" mass="38621">MAHEKITEAVRRLGVRFPIIQGPFGGGLSTARLAAAVSNLGGLGSYGAHSLAPSDLGPLVNEIRSLTPHPFAVNLWVSDHDQGGLELNEAEFDRVFKIFEPYYREFGIQRPEHPAHFHHSFEEQFEALIEANPPVFSFVFGVPRPAILAECRRRGIVTIGTATSIAEARMLDEAGVDLIVATGFEAGGHRTSFLKPAEDSLMGTFVLTQLVSDRVKTPVIAAGGIADARGLRAALSLGAQMVQIGTAFLACEESGTTPEHRAMLFSDKAEQTTLTRSFTGRLARGISNRWTEDMIARSKELPPFPIQSWFMSYLKSAMIKTGRTDVLPLYGGQIAPNLRHRTAPALMESILERL</sequence>
<evidence type="ECO:0000313" key="10">
    <source>
        <dbReference type="EMBL" id="PJZ52830.1"/>
    </source>
</evidence>
<dbReference type="InterPro" id="IPR004136">
    <property type="entry name" value="NMO"/>
</dbReference>
<keyword evidence="3" id="KW-0216">Detoxification</keyword>
<dbReference type="GO" id="GO:0051213">
    <property type="term" value="F:dioxygenase activity"/>
    <property type="evidence" value="ECO:0007669"/>
    <property type="project" value="UniProtKB-KW"/>
</dbReference>
<accession>A0A2M9YMY9</accession>
<evidence type="ECO:0000313" key="12">
    <source>
        <dbReference type="Proteomes" id="UP000232149"/>
    </source>
</evidence>
<evidence type="ECO:0000256" key="7">
    <source>
        <dbReference type="ARBA" id="ARBA00023033"/>
    </source>
</evidence>
<dbReference type="SUPFAM" id="SSF51412">
    <property type="entry name" value="Inosine monophosphate dehydrogenase (IMPDH)"/>
    <property type="match status" value="1"/>
</dbReference>
<comment type="cofactor">
    <cofactor evidence="1">
        <name>FMN</name>
        <dbReference type="ChEBI" id="CHEBI:58210"/>
    </cofactor>
</comment>
<dbReference type="Pfam" id="PF03060">
    <property type="entry name" value="NMO"/>
    <property type="match status" value="1"/>
</dbReference>
<comment type="catalytic activity">
    <reaction evidence="9">
        <text>3 propionate 3-nitronate + 3 O2 + H2O = 3 3-oxopropanoate + 2 nitrate + nitrite + H2O2 + 3 H(+)</text>
        <dbReference type="Rhea" id="RHEA:57332"/>
        <dbReference type="ChEBI" id="CHEBI:15377"/>
        <dbReference type="ChEBI" id="CHEBI:15378"/>
        <dbReference type="ChEBI" id="CHEBI:15379"/>
        <dbReference type="ChEBI" id="CHEBI:16240"/>
        <dbReference type="ChEBI" id="CHEBI:16301"/>
        <dbReference type="ChEBI" id="CHEBI:17632"/>
        <dbReference type="ChEBI" id="CHEBI:33190"/>
        <dbReference type="ChEBI" id="CHEBI:136067"/>
    </reaction>
</comment>
<dbReference type="Gene3D" id="3.20.20.70">
    <property type="entry name" value="Aldolase class I"/>
    <property type="match status" value="1"/>
</dbReference>
<dbReference type="PANTHER" id="PTHR42747">
    <property type="entry name" value="NITRONATE MONOOXYGENASE-RELATED"/>
    <property type="match status" value="1"/>
</dbReference>
<evidence type="ECO:0000313" key="11">
    <source>
        <dbReference type="EMBL" id="PJZ60737.1"/>
    </source>
</evidence>
<reference evidence="12 13" key="1">
    <citation type="submission" date="2017-07" db="EMBL/GenBank/DDBJ databases">
        <title>Leptospira spp. isolated from tropical soils.</title>
        <authorList>
            <person name="Thibeaux R."/>
            <person name="Iraola G."/>
            <person name="Ferres I."/>
            <person name="Bierque E."/>
            <person name="Girault D."/>
            <person name="Soupe-Gilbert M.-E."/>
            <person name="Picardeau M."/>
            <person name="Goarant C."/>
        </authorList>
    </citation>
    <scope>NUCLEOTIDE SEQUENCE [LARGE SCALE GENOMIC DNA]</scope>
    <source>
        <strain evidence="10 13">FH2-B-C1</strain>
        <strain evidence="11 12">FH2-B-D1</strain>
    </source>
</reference>
<keyword evidence="6" id="KW-0560">Oxidoreductase</keyword>
<evidence type="ECO:0000256" key="1">
    <source>
        <dbReference type="ARBA" id="ARBA00001917"/>
    </source>
</evidence>
<evidence type="ECO:0000256" key="5">
    <source>
        <dbReference type="ARBA" id="ARBA00022643"/>
    </source>
</evidence>
<keyword evidence="10" id="KW-0223">Dioxygenase</keyword>
<dbReference type="CDD" id="cd04730">
    <property type="entry name" value="NPD_like"/>
    <property type="match status" value="1"/>
</dbReference>
<dbReference type="PANTHER" id="PTHR42747:SF3">
    <property type="entry name" value="NITRONATE MONOOXYGENASE-RELATED"/>
    <property type="match status" value="1"/>
</dbReference>
<dbReference type="GO" id="GO:0009636">
    <property type="term" value="P:response to toxic substance"/>
    <property type="evidence" value="ECO:0007669"/>
    <property type="project" value="UniProtKB-KW"/>
</dbReference>
<organism evidence="10 13">
    <name type="scientific">Leptospira adleri</name>
    <dbReference type="NCBI Taxonomy" id="2023186"/>
    <lineage>
        <taxon>Bacteria</taxon>
        <taxon>Pseudomonadati</taxon>
        <taxon>Spirochaetota</taxon>
        <taxon>Spirochaetia</taxon>
        <taxon>Leptospirales</taxon>
        <taxon>Leptospiraceae</taxon>
        <taxon>Leptospira</taxon>
    </lineage>
</organism>
<dbReference type="EMBL" id="NPDU01000051">
    <property type="protein sequence ID" value="PJZ60737.1"/>
    <property type="molecule type" value="Genomic_DNA"/>
</dbReference>
<evidence type="ECO:0000256" key="3">
    <source>
        <dbReference type="ARBA" id="ARBA00022575"/>
    </source>
</evidence>
<dbReference type="EMBL" id="NPDV01000010">
    <property type="protein sequence ID" value="PJZ52830.1"/>
    <property type="molecule type" value="Genomic_DNA"/>
</dbReference>
<gene>
    <name evidence="11" type="ORF">CH376_16810</name>
    <name evidence="10" type="ORF">CH380_12230</name>
</gene>
<keyword evidence="7" id="KW-0503">Monooxygenase</keyword>
<proteinExistence type="inferred from homology"/>
<dbReference type="GO" id="GO:0018580">
    <property type="term" value="F:nitronate monooxygenase activity"/>
    <property type="evidence" value="ECO:0007669"/>
    <property type="project" value="InterPro"/>
</dbReference>